<dbReference type="EMBL" id="CP003524">
    <property type="protein sequence ID" value="AFN83317.1"/>
    <property type="molecule type" value="Genomic_DNA"/>
</dbReference>
<dbReference type="GeneID" id="20521625"/>
<dbReference type="AlphaFoldDB" id="I7ASB4"/>
<protein>
    <submittedName>
        <fullName evidence="1">Uncharacterized protein</fullName>
    </submittedName>
</protein>
<name>I7ASB4_ENCRO</name>
<reference evidence="1 2" key="1">
    <citation type="journal article" date="2012" name="Proc. Natl. Acad. Sci. U.S.A.">
        <title>Gain and loss of multiple functionally related, horizontally transferred genes in the reduced genomes of two microsporidian parasites.</title>
        <authorList>
            <person name="Pombert J.-F."/>
            <person name="Selman M."/>
            <person name="Burki F."/>
            <person name="Bardell F.T."/>
            <person name="Farinelli L."/>
            <person name="Solter L.F."/>
            <person name="Whitman D.W."/>
            <person name="Weiss L.M."/>
            <person name="Corradi N."/>
            <person name="Keeling P.J."/>
        </authorList>
    </citation>
    <scope>NUCLEOTIDE SEQUENCE [LARGE SCALE GENOMIC DNA]</scope>
    <source>
        <strain evidence="1 2">SJ-2008</strain>
    </source>
</reference>
<dbReference type="KEGG" id="ero:EROM_070660"/>
<dbReference type="VEuPathDB" id="MicrosporidiaDB:EROM_070660"/>
<dbReference type="HOGENOM" id="CLU_1570637_0_0_1"/>
<proteinExistence type="predicted"/>
<organism evidence="1 2">
    <name type="scientific">Encephalitozoon romaleae (strain SJ-2008)</name>
    <name type="common">Microsporidian parasite</name>
    <dbReference type="NCBI Taxonomy" id="1178016"/>
    <lineage>
        <taxon>Eukaryota</taxon>
        <taxon>Fungi</taxon>
        <taxon>Fungi incertae sedis</taxon>
        <taxon>Microsporidia</taxon>
        <taxon>Unikaryonidae</taxon>
        <taxon>Encephalitozoon</taxon>
    </lineage>
</organism>
<evidence type="ECO:0000313" key="2">
    <source>
        <dbReference type="Proteomes" id="UP000010094"/>
    </source>
</evidence>
<sequence>MRLKALVRKRANDLLLSLRSLRAEICREDVFGQILGNIHKSYIRLVTLLSKPKVQRQELTEIDSKNGIVKYKAGELEFLYHAEHGIISVSGGDIGIDNHILCSIRSEPTDKHLGLANDMLMMYIGYERAPCDVCGSYATIPGFLTPTCRSIEEDFILVHHSQCKVEQLEK</sequence>
<evidence type="ECO:0000313" key="1">
    <source>
        <dbReference type="EMBL" id="AFN83317.1"/>
    </source>
</evidence>
<accession>I7ASB4</accession>
<gene>
    <name evidence="1" type="ordered locus">EROM_070660</name>
</gene>
<dbReference type="OrthoDB" id="2191313at2759"/>
<keyword evidence="2" id="KW-1185">Reference proteome</keyword>
<dbReference type="RefSeq" id="XP_009264814.1">
    <property type="nucleotide sequence ID" value="XM_009266539.1"/>
</dbReference>
<dbReference type="Proteomes" id="UP000010094">
    <property type="component" value="Chromosome VII"/>
</dbReference>